<sequence length="539" mass="66389">MEILAIFLLLIVILFLIISFLYFSSISRLNRKRTLDLYYKDLIRYKIKELDQLFNYFKNKNEFLQEEILNDIDDTIKNLIYVTLNKLKICYVSLEKENLLKFYFSKNKFKNRLKEIDKLQFDYKITYAKIKFKINEYNLINEIKENLIFELDQLFKKFINLVKISEFQKDLLQGKYLERINKIEYKIIKIKEEKNDLDDFINKIKKINSEILELNNDFVFYLKIKSKIDSFYLNIKTKIKQLINENSQFIKKYYKNLQTKIKDIKYDFAKLKIHLFNLNFLYARKINQKILDKLNLMFFDYQTFFNQIEFILREEKNLFWFMRNIDNFDNLIKYKFSNFTNDDKLKISYLNYLKKEIIDKFDVYKKYQDENILHRKIIIKKVDQLILISSYLKKYQQIFFAKDSIEKENKLIKKFNNLNFIFINIENLYYQIPDKYQKKYKDKIIKIKENLQSFFSETKILKSFEIKEKYLKLENELTIFYQKIFRDTFLILYLNEIISSLNKYHSNQKISFIENKIENYYQNDNLIEALKVIYRTIVI</sequence>
<organism evidence="3 4">
    <name type="scientific">Candidatus Hepatoplasma crinochetorum Av</name>
    <dbReference type="NCBI Taxonomy" id="1427984"/>
    <lineage>
        <taxon>Bacteria</taxon>
        <taxon>Bacillati</taxon>
        <taxon>Mycoplasmatota</taxon>
        <taxon>Mollicutes</taxon>
        <taxon>Candidatus Hepatoplasmataceae</taxon>
        <taxon>Candidatus Hepatoplasma</taxon>
    </lineage>
</organism>
<protein>
    <submittedName>
        <fullName evidence="3">Uncharacterized protein</fullName>
    </submittedName>
</protein>
<dbReference type="AlphaFoldDB" id="W8GFJ7"/>
<dbReference type="HOGENOM" id="CLU_504980_0_0_14"/>
<keyword evidence="4" id="KW-1185">Reference proteome</keyword>
<feature type="transmembrane region" description="Helical" evidence="2">
    <location>
        <begin position="6"/>
        <end position="23"/>
    </location>
</feature>
<dbReference type="KEGG" id="hcr:X271_00444"/>
<evidence type="ECO:0000313" key="4">
    <source>
        <dbReference type="Proteomes" id="UP000019450"/>
    </source>
</evidence>
<evidence type="ECO:0000256" key="1">
    <source>
        <dbReference type="SAM" id="Coils"/>
    </source>
</evidence>
<keyword evidence="2" id="KW-0472">Membrane</keyword>
<evidence type="ECO:0000256" key="2">
    <source>
        <dbReference type="SAM" id="Phobius"/>
    </source>
</evidence>
<keyword evidence="2" id="KW-1133">Transmembrane helix</keyword>
<reference evidence="3 4" key="1">
    <citation type="journal article" date="2014" name="Genome Biol. Evol.">
        <title>Phylogenomics of "Candidatus Hepatoplasma crinochetorum," a Lineage of Mollicutes Associated with Noninsect Arthropods.</title>
        <authorList>
            <person name="Leclercq S."/>
            <person name="Dittmer J."/>
            <person name="Bouchon D."/>
            <person name="Cordaux R."/>
        </authorList>
    </citation>
    <scope>NUCLEOTIDE SEQUENCE [LARGE SCALE GENOMIC DNA]</scope>
    <source>
        <strain evidence="3 4">Av</strain>
    </source>
</reference>
<evidence type="ECO:0000313" key="3">
    <source>
        <dbReference type="EMBL" id="AHK22549.1"/>
    </source>
</evidence>
<gene>
    <name evidence="3" type="ORF">X271_00444</name>
</gene>
<name>W8GFJ7_9MOLU</name>
<dbReference type="RefSeq" id="WP_025208839.1">
    <property type="nucleotide sequence ID" value="NZ_CP006932.1"/>
</dbReference>
<dbReference type="Proteomes" id="UP000019450">
    <property type="component" value="Chromosome"/>
</dbReference>
<dbReference type="EMBL" id="CP006932">
    <property type="protein sequence ID" value="AHK22549.1"/>
    <property type="molecule type" value="Genomic_DNA"/>
</dbReference>
<keyword evidence="2" id="KW-0812">Transmembrane</keyword>
<keyword evidence="1" id="KW-0175">Coiled coil</keyword>
<dbReference type="STRING" id="1427984.X271_00444"/>
<feature type="coiled-coil region" evidence="1">
    <location>
        <begin position="190"/>
        <end position="217"/>
    </location>
</feature>
<accession>W8GFJ7</accession>
<proteinExistence type="predicted"/>